<dbReference type="InterPro" id="IPR025423">
    <property type="entry name" value="TMEM205-like"/>
</dbReference>
<organism evidence="7">
    <name type="scientific">Rhodnius neglectus</name>
    <dbReference type="NCBI Taxonomy" id="72488"/>
    <lineage>
        <taxon>Eukaryota</taxon>
        <taxon>Metazoa</taxon>
        <taxon>Ecdysozoa</taxon>
        <taxon>Arthropoda</taxon>
        <taxon>Hexapoda</taxon>
        <taxon>Insecta</taxon>
        <taxon>Pterygota</taxon>
        <taxon>Neoptera</taxon>
        <taxon>Paraneoptera</taxon>
        <taxon>Hemiptera</taxon>
        <taxon>Heteroptera</taxon>
        <taxon>Panheteroptera</taxon>
        <taxon>Cimicomorpha</taxon>
        <taxon>Reduviidae</taxon>
        <taxon>Triatominae</taxon>
        <taxon>Rhodnius</taxon>
    </lineage>
</organism>
<feature type="transmembrane region" description="Helical" evidence="5">
    <location>
        <begin position="144"/>
        <end position="165"/>
    </location>
</feature>
<dbReference type="Pfam" id="PF13664">
    <property type="entry name" value="DUF4149"/>
    <property type="match status" value="1"/>
</dbReference>
<feature type="domain" description="TMEM205-like" evidence="6">
    <location>
        <begin position="76"/>
        <end position="176"/>
    </location>
</feature>
<evidence type="ECO:0000256" key="5">
    <source>
        <dbReference type="SAM" id="Phobius"/>
    </source>
</evidence>
<dbReference type="AlphaFoldDB" id="A0A0P4VT84"/>
<evidence type="ECO:0000256" key="2">
    <source>
        <dbReference type="ARBA" id="ARBA00022692"/>
    </source>
</evidence>
<evidence type="ECO:0000256" key="1">
    <source>
        <dbReference type="ARBA" id="ARBA00004370"/>
    </source>
</evidence>
<name>A0A0P4VT84_9HEMI</name>
<feature type="transmembrane region" description="Helical" evidence="5">
    <location>
        <begin position="112"/>
        <end position="132"/>
    </location>
</feature>
<feature type="transmembrane region" description="Helical" evidence="5">
    <location>
        <begin position="40"/>
        <end position="60"/>
    </location>
</feature>
<feature type="transmembrane region" description="Helical" evidence="5">
    <location>
        <begin position="217"/>
        <end position="240"/>
    </location>
</feature>
<protein>
    <submittedName>
        <fullName evidence="7">Putative conserved plasma membrane protein</fullName>
    </submittedName>
</protein>
<keyword evidence="4 5" id="KW-0472">Membrane</keyword>
<accession>A0A0P4VT84</accession>
<dbReference type="PANTHER" id="PTHR23241">
    <property type="entry name" value="LATE EMBRYOGENESIS ABUNDANT PLANTS LEA-RELATED"/>
    <property type="match status" value="1"/>
</dbReference>
<dbReference type="InterPro" id="IPR053009">
    <property type="entry name" value="Xanthocillin_Biosynth-Assoc"/>
</dbReference>
<proteinExistence type="evidence at transcript level"/>
<evidence type="ECO:0000256" key="4">
    <source>
        <dbReference type="ARBA" id="ARBA00023136"/>
    </source>
</evidence>
<dbReference type="GO" id="GO:0016020">
    <property type="term" value="C:membrane"/>
    <property type="evidence" value="ECO:0007669"/>
    <property type="project" value="UniProtKB-SubCell"/>
</dbReference>
<feature type="transmembrane region" description="Helical" evidence="5">
    <location>
        <begin position="72"/>
        <end position="100"/>
    </location>
</feature>
<sequence length="244" mass="27193">DLLGRVTTAQKRALDTVYTFLNKAHSNGKIRTILESSQPVHAMAMIAVVFVGSVLFPAQSQAPKPYGSFTSLIYLLAFSLHLGAQFWMTFVSGLTLYFSLPRHAFGDVQRILFPRYFTINSVLSAVILLSFSKLHSHVTWETKHWTQVTAISCCFLLESLSRLYVAPQVVRLIDQKKVLEANVPGVGMEVGSHCPGRLVKCPHYMALHSSFRKKHSLMAIANVLSMVCTMVHLVCLHQVFASTL</sequence>
<evidence type="ECO:0000259" key="6">
    <source>
        <dbReference type="Pfam" id="PF13664"/>
    </source>
</evidence>
<keyword evidence="3 5" id="KW-1133">Transmembrane helix</keyword>
<comment type="subcellular location">
    <subcellularLocation>
        <location evidence="1">Membrane</location>
    </subcellularLocation>
</comment>
<dbReference type="PANTHER" id="PTHR23241:SF102">
    <property type="entry name" value="LD23009P"/>
    <property type="match status" value="1"/>
</dbReference>
<evidence type="ECO:0000313" key="7">
    <source>
        <dbReference type="EMBL" id="JAI53133.1"/>
    </source>
</evidence>
<evidence type="ECO:0000256" key="3">
    <source>
        <dbReference type="ARBA" id="ARBA00022989"/>
    </source>
</evidence>
<reference evidence="7" key="1">
    <citation type="journal article" date="2016" name="PLoS Negl. Trop. Dis.">
        <title>A Deep Insight into the Sialome of Rhodnius neglectus, a Vector of Chagas Disease.</title>
        <authorList>
            <person name="Santiago P.B."/>
            <person name="Assumpcao T.C."/>
            <person name="Araujo C.N."/>
            <person name="Bastos I.M."/>
            <person name="Neves D."/>
            <person name="Silva I.G."/>
            <person name="Charneau S."/>
            <person name="Queiroz R.M."/>
            <person name="Raiol T."/>
            <person name="Oliveira J.V."/>
            <person name="Sousa M.V."/>
            <person name="Calvo E."/>
            <person name="Ribeiro J.M."/>
            <person name="Santana J.M."/>
        </authorList>
    </citation>
    <scope>NUCLEOTIDE SEQUENCE</scope>
    <source>
        <tissue evidence="7">Salivary glands</tissue>
    </source>
</reference>
<dbReference type="EMBL" id="GDKW01003462">
    <property type="protein sequence ID" value="JAI53133.1"/>
    <property type="molecule type" value="mRNA"/>
</dbReference>
<keyword evidence="2 5" id="KW-0812">Transmembrane</keyword>
<feature type="non-terminal residue" evidence="7">
    <location>
        <position position="1"/>
    </location>
</feature>